<dbReference type="PANTHER" id="PTHR43861">
    <property type="entry name" value="TRANS-ACONITATE 2-METHYLTRANSFERASE-RELATED"/>
    <property type="match status" value="1"/>
</dbReference>
<dbReference type="AlphaFoldDB" id="A0A167VQH3"/>
<reference evidence="3" key="1">
    <citation type="journal article" date="2016" name="Mol. Biol. Evol.">
        <title>Comparative Genomics of Early-Diverging Mushroom-Forming Fungi Provides Insights into the Origins of Lignocellulose Decay Capabilities.</title>
        <authorList>
            <person name="Nagy L.G."/>
            <person name="Riley R."/>
            <person name="Tritt A."/>
            <person name="Adam C."/>
            <person name="Daum C."/>
            <person name="Floudas D."/>
            <person name="Sun H."/>
            <person name="Yadav J.S."/>
            <person name="Pangilinan J."/>
            <person name="Larsson K.H."/>
            <person name="Matsuura K."/>
            <person name="Barry K."/>
            <person name="Labutti K."/>
            <person name="Kuo R."/>
            <person name="Ohm R.A."/>
            <person name="Bhattacharya S.S."/>
            <person name="Shirouzu T."/>
            <person name="Yoshinaga Y."/>
            <person name="Martin F.M."/>
            <person name="Grigoriev I.V."/>
            <person name="Hibbett D.S."/>
        </authorList>
    </citation>
    <scope>NUCLEOTIDE SEQUENCE [LARGE SCALE GENOMIC DNA]</scope>
    <source>
        <strain evidence="3">CBS 109695</strain>
    </source>
</reference>
<dbReference type="InterPro" id="IPR025714">
    <property type="entry name" value="Methyltranfer_dom"/>
</dbReference>
<evidence type="ECO:0000259" key="2">
    <source>
        <dbReference type="Pfam" id="PF13847"/>
    </source>
</evidence>
<organism evidence="3">
    <name type="scientific">Athelia psychrophila</name>
    <dbReference type="NCBI Taxonomy" id="1759441"/>
    <lineage>
        <taxon>Eukaryota</taxon>
        <taxon>Fungi</taxon>
        <taxon>Dikarya</taxon>
        <taxon>Basidiomycota</taxon>
        <taxon>Agaricomycotina</taxon>
        <taxon>Agaricomycetes</taxon>
        <taxon>Agaricomycetidae</taxon>
        <taxon>Atheliales</taxon>
        <taxon>Atheliaceae</taxon>
        <taxon>Athelia</taxon>
    </lineage>
</organism>
<dbReference type="Gene3D" id="3.40.50.150">
    <property type="entry name" value="Vaccinia Virus protein VP39"/>
    <property type="match status" value="1"/>
</dbReference>
<feature type="domain" description="Methyltransferase" evidence="2">
    <location>
        <begin position="81"/>
        <end position="201"/>
    </location>
</feature>
<proteinExistence type="predicted"/>
<dbReference type="Pfam" id="PF13847">
    <property type="entry name" value="Methyltransf_31"/>
    <property type="match status" value="1"/>
</dbReference>
<evidence type="ECO:0000256" key="1">
    <source>
        <dbReference type="ARBA" id="ARBA00022679"/>
    </source>
</evidence>
<dbReference type="SUPFAM" id="SSF53335">
    <property type="entry name" value="S-adenosyl-L-methionine-dependent methyltransferases"/>
    <property type="match status" value="1"/>
</dbReference>
<dbReference type="OrthoDB" id="3647at2759"/>
<dbReference type="InterPro" id="IPR029063">
    <property type="entry name" value="SAM-dependent_MTases_sf"/>
</dbReference>
<dbReference type="GO" id="GO:0008168">
    <property type="term" value="F:methyltransferase activity"/>
    <property type="evidence" value="ECO:0007669"/>
    <property type="project" value="UniProtKB-KW"/>
</dbReference>
<keyword evidence="3" id="KW-0489">Methyltransferase</keyword>
<dbReference type="EMBL" id="KV417851">
    <property type="protein sequence ID" value="KZP05262.1"/>
    <property type="molecule type" value="Genomic_DNA"/>
</dbReference>
<keyword evidence="1" id="KW-0808">Transferase</keyword>
<dbReference type="STRING" id="436010.A0A167VQH3"/>
<sequence>MDTMTTTEESHSHTHTHIHRYSQVHLELQVLGGEAQEHDYSRANKNHYDDLEAEKMDERADANMMGTLVGEVMLGAYPFSDEETVVMDFACGTGIISRQLASSTRRIVGVDISEAMVRRYNLRADWQGLKPEEMHAECTDLEESSDGLNGELFDVIVCASSYHHFNSIEPVTRTLVSFLKPGGALMVTDMAQNAANTEIIADPHAHIVAHRNGFSPAEMEAVFTAAGLVDVVVIDQAIQNVKVHGQNVDIFLAKGVKPSSSGGLESLGSLAI</sequence>
<accession>A0A167VQH3</accession>
<name>A0A167VQH3_9AGAM</name>
<evidence type="ECO:0000313" key="3">
    <source>
        <dbReference type="EMBL" id="KZP05262.1"/>
    </source>
</evidence>
<protein>
    <submittedName>
        <fullName evidence="3">S-adenosyl-L-methionine-dependent methyltransferase</fullName>
    </submittedName>
</protein>
<dbReference type="PANTHER" id="PTHR43861:SF3">
    <property type="entry name" value="PUTATIVE (AFU_ORTHOLOGUE AFUA_2G14390)-RELATED"/>
    <property type="match status" value="1"/>
</dbReference>
<dbReference type="GO" id="GO:0032259">
    <property type="term" value="P:methylation"/>
    <property type="evidence" value="ECO:0007669"/>
    <property type="project" value="UniProtKB-KW"/>
</dbReference>
<dbReference type="CDD" id="cd02440">
    <property type="entry name" value="AdoMet_MTases"/>
    <property type="match status" value="1"/>
</dbReference>
<gene>
    <name evidence="3" type="ORF">FIBSPDRAFT_843138</name>
</gene>